<proteinExistence type="predicted"/>
<evidence type="ECO:0000256" key="1">
    <source>
        <dbReference type="SAM" id="MobiDB-lite"/>
    </source>
</evidence>
<feature type="transmembrane region" description="Helical" evidence="2">
    <location>
        <begin position="20"/>
        <end position="40"/>
    </location>
</feature>
<keyword evidence="3" id="KW-1185">Reference proteome</keyword>
<keyword evidence="2" id="KW-0472">Membrane</keyword>
<dbReference type="WBParaSite" id="Gr19_v10_g7880.t2">
    <property type="protein sequence ID" value="Gr19_v10_g7880.t2"/>
    <property type="gene ID" value="Gr19_v10_g7880"/>
</dbReference>
<feature type="region of interest" description="Disordered" evidence="1">
    <location>
        <begin position="298"/>
        <end position="335"/>
    </location>
</feature>
<dbReference type="Proteomes" id="UP000887572">
    <property type="component" value="Unplaced"/>
</dbReference>
<accession>A0A914I997</accession>
<evidence type="ECO:0000256" key="2">
    <source>
        <dbReference type="SAM" id="Phobius"/>
    </source>
</evidence>
<reference evidence="4" key="1">
    <citation type="submission" date="2022-11" db="UniProtKB">
        <authorList>
            <consortium name="WormBaseParasite"/>
        </authorList>
    </citation>
    <scope>IDENTIFICATION</scope>
</reference>
<dbReference type="AlphaFoldDB" id="A0A914I997"/>
<protein>
    <submittedName>
        <fullName evidence="4">Uncharacterized protein</fullName>
    </submittedName>
</protein>
<keyword evidence="2" id="KW-1133">Transmembrane helix</keyword>
<name>A0A914I997_GLORO</name>
<feature type="region of interest" description="Disordered" evidence="1">
    <location>
        <begin position="369"/>
        <end position="391"/>
    </location>
</feature>
<evidence type="ECO:0000313" key="4">
    <source>
        <dbReference type="WBParaSite" id="Gr19_v10_g7880.t2"/>
    </source>
</evidence>
<organism evidence="3 4">
    <name type="scientific">Globodera rostochiensis</name>
    <name type="common">Golden nematode worm</name>
    <name type="synonym">Heterodera rostochiensis</name>
    <dbReference type="NCBI Taxonomy" id="31243"/>
    <lineage>
        <taxon>Eukaryota</taxon>
        <taxon>Metazoa</taxon>
        <taxon>Ecdysozoa</taxon>
        <taxon>Nematoda</taxon>
        <taxon>Chromadorea</taxon>
        <taxon>Rhabditida</taxon>
        <taxon>Tylenchina</taxon>
        <taxon>Tylenchomorpha</taxon>
        <taxon>Tylenchoidea</taxon>
        <taxon>Heteroderidae</taxon>
        <taxon>Heteroderinae</taxon>
        <taxon>Globodera</taxon>
    </lineage>
</organism>
<sequence length="435" mass="50038">MGKNFSIRHFRRRHRRDLLLMIDLCFFYSAKMAVVFILMLSSGTLEAKQNDKFYDLMTAIGEHFGGEFNDAEKVLELDLNGANSFLDELHTFATREIVTKNENVAIYKDDKYKSEYRKGEAFKLSRKNYQILKQLNDQKFSIYEKTAKNDDEEAKIIFLNNVRYDLAINFEFNQRKDVYERIEHLLIVWVYYAKFSKDIIEALIGNFQPVNLVSLFDQIKTLVEVAIPKEEANLEKAKKEINTEQLGKDIEFLENNPKNIAEEKYQKAFAIICTIQQHGEKEQLKVATRSQGPCRTVPKPCSRARPCSTAPKQCPSRARSVTVPDNSINQGREPDADHQLGFLGRSGRTEFYVTRFFQVCCSFYVTDSTSPQSGTSGAIKAGTASPRSTNRQEVFNNEVKQYNEGKTLESQVQAVQRVSKLSNIKLKQFNEQENP</sequence>
<evidence type="ECO:0000313" key="3">
    <source>
        <dbReference type="Proteomes" id="UP000887572"/>
    </source>
</evidence>
<keyword evidence="2" id="KW-0812">Transmembrane</keyword>